<sequence>MGVCRLNPSGESGVPIRILVDDFDKLISKGVWDDSNFLNWCVLIHEVWTQPYDVIPKKSFLTEATPVLQNAYLDTILPICEVIAYETKRVKTLRRSSELPRASRWGENPAEESEQIPHEEMGGYEGLYEGLYDFSRMEFQTQYAPTQLEPYREVETTEELARAMDLLEQVRGPIA</sequence>
<evidence type="ECO:0000313" key="2">
    <source>
        <dbReference type="Proteomes" id="UP000243459"/>
    </source>
</evidence>
<dbReference type="Gramene" id="ONK64345">
    <property type="protein sequence ID" value="ONK64345"/>
    <property type="gene ID" value="A4U43_C07F24850"/>
</dbReference>
<dbReference type="AlphaFoldDB" id="A0A5P1EEM8"/>
<name>A0A5P1EEM8_ASPOF</name>
<dbReference type="Proteomes" id="UP000243459">
    <property type="component" value="Chromosome 7"/>
</dbReference>
<proteinExistence type="predicted"/>
<protein>
    <submittedName>
        <fullName evidence="1">Uncharacterized protein</fullName>
    </submittedName>
</protein>
<dbReference type="EMBL" id="CM007387">
    <property type="protein sequence ID" value="ONK64345.1"/>
    <property type="molecule type" value="Genomic_DNA"/>
</dbReference>
<evidence type="ECO:0000313" key="1">
    <source>
        <dbReference type="EMBL" id="ONK64345.1"/>
    </source>
</evidence>
<accession>A0A5P1EEM8</accession>
<gene>
    <name evidence="1" type="ORF">A4U43_C07F24850</name>
</gene>
<reference evidence="2" key="1">
    <citation type="journal article" date="2017" name="Nat. Commun.">
        <title>The asparagus genome sheds light on the origin and evolution of a young Y chromosome.</title>
        <authorList>
            <person name="Harkess A."/>
            <person name="Zhou J."/>
            <person name="Xu C."/>
            <person name="Bowers J.E."/>
            <person name="Van der Hulst R."/>
            <person name="Ayyampalayam S."/>
            <person name="Mercati F."/>
            <person name="Riccardi P."/>
            <person name="McKain M.R."/>
            <person name="Kakrana A."/>
            <person name="Tang H."/>
            <person name="Ray J."/>
            <person name="Groenendijk J."/>
            <person name="Arikit S."/>
            <person name="Mathioni S.M."/>
            <person name="Nakano M."/>
            <person name="Shan H."/>
            <person name="Telgmann-Rauber A."/>
            <person name="Kanno A."/>
            <person name="Yue Z."/>
            <person name="Chen H."/>
            <person name="Li W."/>
            <person name="Chen Y."/>
            <person name="Xu X."/>
            <person name="Zhang Y."/>
            <person name="Luo S."/>
            <person name="Chen H."/>
            <person name="Gao J."/>
            <person name="Mao Z."/>
            <person name="Pires J.C."/>
            <person name="Luo M."/>
            <person name="Kudrna D."/>
            <person name="Wing R.A."/>
            <person name="Meyers B.C."/>
            <person name="Yi K."/>
            <person name="Kong H."/>
            <person name="Lavrijsen P."/>
            <person name="Sunseri F."/>
            <person name="Falavigna A."/>
            <person name="Ye Y."/>
            <person name="Leebens-Mack J.H."/>
            <person name="Chen G."/>
        </authorList>
    </citation>
    <scope>NUCLEOTIDE SEQUENCE [LARGE SCALE GENOMIC DNA]</scope>
    <source>
        <strain evidence="2">cv. DH0086</strain>
    </source>
</reference>
<organism evidence="1 2">
    <name type="scientific">Asparagus officinalis</name>
    <name type="common">Garden asparagus</name>
    <dbReference type="NCBI Taxonomy" id="4686"/>
    <lineage>
        <taxon>Eukaryota</taxon>
        <taxon>Viridiplantae</taxon>
        <taxon>Streptophyta</taxon>
        <taxon>Embryophyta</taxon>
        <taxon>Tracheophyta</taxon>
        <taxon>Spermatophyta</taxon>
        <taxon>Magnoliopsida</taxon>
        <taxon>Liliopsida</taxon>
        <taxon>Asparagales</taxon>
        <taxon>Asparagaceae</taxon>
        <taxon>Asparagoideae</taxon>
        <taxon>Asparagus</taxon>
    </lineage>
</organism>
<keyword evidence="2" id="KW-1185">Reference proteome</keyword>